<dbReference type="EMBL" id="CAJNOQ010000971">
    <property type="protein sequence ID" value="CAF0856163.1"/>
    <property type="molecule type" value="Genomic_DNA"/>
</dbReference>
<dbReference type="Proteomes" id="UP000682733">
    <property type="component" value="Unassembled WGS sequence"/>
</dbReference>
<sequence>MLYYGKHTDPHQPRASPLEACFSFCGLSIAIALCGGLAGLIYGIVKPNSTALIAGGVVFGVSIALTVLLVLICVFCIKKDQNPDKRLSSSRVHHLRSQHSHGHRQQRQSRPRPSRQGRPSRQPRENVSVSTPGDALTIDQFGFDLHSTTGLASTHASLHDSNHYQRSQFKTTNFVNLNQSLSSTQENHILYPQFDDKSQISLPTQRY</sequence>
<dbReference type="AlphaFoldDB" id="A0A813WHW6"/>
<dbReference type="EMBL" id="CAJNOK010000616">
    <property type="protein sequence ID" value="CAF0765124.1"/>
    <property type="molecule type" value="Genomic_DNA"/>
</dbReference>
<gene>
    <name evidence="4" type="ORF">GPM918_LOCUS6340</name>
    <name evidence="3" type="ORF">OVA965_LOCUS2768</name>
    <name evidence="6" type="ORF">SRO942_LOCUS6340</name>
    <name evidence="5" type="ORF">TMI583_LOCUS2767</name>
</gene>
<feature type="compositionally biased region" description="Basic residues" evidence="1">
    <location>
        <begin position="91"/>
        <end position="115"/>
    </location>
</feature>
<dbReference type="EMBL" id="CAJOBA010000616">
    <property type="protein sequence ID" value="CAF3545164.1"/>
    <property type="molecule type" value="Genomic_DNA"/>
</dbReference>
<keyword evidence="2" id="KW-0812">Transmembrane</keyword>
<keyword evidence="2" id="KW-0472">Membrane</keyword>
<dbReference type="Proteomes" id="UP000677228">
    <property type="component" value="Unassembled WGS sequence"/>
</dbReference>
<keyword evidence="7" id="KW-1185">Reference proteome</keyword>
<dbReference type="Proteomes" id="UP000681722">
    <property type="component" value="Unassembled WGS sequence"/>
</dbReference>
<organism evidence="4 7">
    <name type="scientific">Didymodactylos carnosus</name>
    <dbReference type="NCBI Taxonomy" id="1234261"/>
    <lineage>
        <taxon>Eukaryota</taxon>
        <taxon>Metazoa</taxon>
        <taxon>Spiralia</taxon>
        <taxon>Gnathifera</taxon>
        <taxon>Rotifera</taxon>
        <taxon>Eurotatoria</taxon>
        <taxon>Bdelloidea</taxon>
        <taxon>Philodinida</taxon>
        <taxon>Philodinidae</taxon>
        <taxon>Didymodactylos</taxon>
    </lineage>
</organism>
<evidence type="ECO:0000313" key="7">
    <source>
        <dbReference type="Proteomes" id="UP000663829"/>
    </source>
</evidence>
<protein>
    <submittedName>
        <fullName evidence="4">Uncharacterized protein</fullName>
    </submittedName>
</protein>
<evidence type="ECO:0000256" key="1">
    <source>
        <dbReference type="SAM" id="MobiDB-lite"/>
    </source>
</evidence>
<dbReference type="Proteomes" id="UP000663829">
    <property type="component" value="Unassembled WGS sequence"/>
</dbReference>
<evidence type="ECO:0000313" key="3">
    <source>
        <dbReference type="EMBL" id="CAF0765124.1"/>
    </source>
</evidence>
<evidence type="ECO:0000256" key="2">
    <source>
        <dbReference type="SAM" id="Phobius"/>
    </source>
</evidence>
<keyword evidence="2" id="KW-1133">Transmembrane helix</keyword>
<evidence type="ECO:0000313" key="6">
    <source>
        <dbReference type="EMBL" id="CAF3643928.1"/>
    </source>
</evidence>
<reference evidence="4" key="1">
    <citation type="submission" date="2021-02" db="EMBL/GenBank/DDBJ databases">
        <authorList>
            <person name="Nowell W R."/>
        </authorList>
    </citation>
    <scope>NUCLEOTIDE SEQUENCE</scope>
</reference>
<name>A0A813WHW6_9BILA</name>
<comment type="caution">
    <text evidence="4">The sequence shown here is derived from an EMBL/GenBank/DDBJ whole genome shotgun (WGS) entry which is preliminary data.</text>
</comment>
<evidence type="ECO:0000313" key="5">
    <source>
        <dbReference type="EMBL" id="CAF3545164.1"/>
    </source>
</evidence>
<feature type="region of interest" description="Disordered" evidence="1">
    <location>
        <begin position="84"/>
        <end position="133"/>
    </location>
</feature>
<dbReference type="EMBL" id="CAJOBC010000971">
    <property type="protein sequence ID" value="CAF3643928.1"/>
    <property type="molecule type" value="Genomic_DNA"/>
</dbReference>
<feature type="transmembrane region" description="Helical" evidence="2">
    <location>
        <begin position="51"/>
        <end position="77"/>
    </location>
</feature>
<dbReference type="OrthoDB" id="10065256at2759"/>
<accession>A0A813WHW6</accession>
<feature type="transmembrane region" description="Helical" evidence="2">
    <location>
        <begin position="21"/>
        <end position="45"/>
    </location>
</feature>
<proteinExistence type="predicted"/>
<evidence type="ECO:0000313" key="4">
    <source>
        <dbReference type="EMBL" id="CAF0856163.1"/>
    </source>
</evidence>